<name>A0A369QLL8_9BACT</name>
<dbReference type="InterPro" id="IPR044609">
    <property type="entry name" value="FKBP2/11"/>
</dbReference>
<dbReference type="PANTHER" id="PTHR45779:SF7">
    <property type="entry name" value="PEPTIDYLPROLYL ISOMERASE"/>
    <property type="match status" value="1"/>
</dbReference>
<evidence type="ECO:0000313" key="7">
    <source>
        <dbReference type="EMBL" id="RDC65262.1"/>
    </source>
</evidence>
<dbReference type="Gene3D" id="3.10.50.40">
    <property type="match status" value="1"/>
</dbReference>
<keyword evidence="8" id="KW-1185">Reference proteome</keyword>
<dbReference type="PROSITE" id="PS51257">
    <property type="entry name" value="PROKAR_LIPOPROTEIN"/>
    <property type="match status" value="1"/>
</dbReference>
<dbReference type="InterPro" id="IPR046357">
    <property type="entry name" value="PPIase_dom_sf"/>
</dbReference>
<dbReference type="RefSeq" id="WP_115374301.1">
    <property type="nucleotide sequence ID" value="NZ_QASA01000001.1"/>
</dbReference>
<dbReference type="AlphaFoldDB" id="A0A369QLL8"/>
<evidence type="ECO:0000256" key="2">
    <source>
        <dbReference type="ARBA" id="ARBA00023110"/>
    </source>
</evidence>
<feature type="domain" description="PPIase FKBP-type" evidence="6">
    <location>
        <begin position="81"/>
        <end position="174"/>
    </location>
</feature>
<keyword evidence="3 4" id="KW-0413">Isomerase</keyword>
<dbReference type="EC" id="5.2.1.8" evidence="5"/>
<comment type="caution">
    <text evidence="7">The sequence shown here is derived from an EMBL/GenBank/DDBJ whole genome shotgun (WGS) entry which is preliminary data.</text>
</comment>
<evidence type="ECO:0000259" key="6">
    <source>
        <dbReference type="PROSITE" id="PS50059"/>
    </source>
</evidence>
<sequence>MLQTFKFAWPSPVFVLLVLLSLAGCKSKDPYEEYEKRQREQDDLFIQEYLTGNKITNFTKSTTGLYYLPQQVGTGAKIQLGNSVTMHYIGRFLNGQKFESSYDTGVPLTFTVGGNVASNGTPVLKGMNEGIVLMNNLEKSTLIIPSHLGYGRSNYGYVPAGTVLVYELTILDVK</sequence>
<dbReference type="GO" id="GO:0003755">
    <property type="term" value="F:peptidyl-prolyl cis-trans isomerase activity"/>
    <property type="evidence" value="ECO:0007669"/>
    <property type="project" value="UniProtKB-UniRule"/>
</dbReference>
<dbReference type="Proteomes" id="UP000253919">
    <property type="component" value="Unassembled WGS sequence"/>
</dbReference>
<comment type="similarity">
    <text evidence="5">Belongs to the FKBP-type PPIase family.</text>
</comment>
<accession>A0A369QLL8</accession>
<evidence type="ECO:0000313" key="8">
    <source>
        <dbReference type="Proteomes" id="UP000253919"/>
    </source>
</evidence>
<dbReference type="PROSITE" id="PS50059">
    <property type="entry name" value="FKBP_PPIASE"/>
    <property type="match status" value="1"/>
</dbReference>
<organism evidence="7 8">
    <name type="scientific">Adhaeribacter pallidiroseus</name>
    <dbReference type="NCBI Taxonomy" id="2072847"/>
    <lineage>
        <taxon>Bacteria</taxon>
        <taxon>Pseudomonadati</taxon>
        <taxon>Bacteroidota</taxon>
        <taxon>Cytophagia</taxon>
        <taxon>Cytophagales</taxon>
        <taxon>Hymenobacteraceae</taxon>
        <taxon>Adhaeribacter</taxon>
    </lineage>
</organism>
<keyword evidence="2 4" id="KW-0697">Rotamase</keyword>
<evidence type="ECO:0000256" key="1">
    <source>
        <dbReference type="ARBA" id="ARBA00000971"/>
    </source>
</evidence>
<dbReference type="OrthoDB" id="9814548at2"/>
<dbReference type="SUPFAM" id="SSF54534">
    <property type="entry name" value="FKBP-like"/>
    <property type="match status" value="1"/>
</dbReference>
<proteinExistence type="inferred from homology"/>
<evidence type="ECO:0000256" key="3">
    <source>
        <dbReference type="ARBA" id="ARBA00023235"/>
    </source>
</evidence>
<protein>
    <recommendedName>
        <fullName evidence="5">Peptidyl-prolyl cis-trans isomerase</fullName>
        <ecNumber evidence="5">5.2.1.8</ecNumber>
    </recommendedName>
</protein>
<reference evidence="7 8" key="1">
    <citation type="submission" date="2018-04" db="EMBL/GenBank/DDBJ databases">
        <title>Adhaeribacter sp. HMF7616 genome sequencing and assembly.</title>
        <authorList>
            <person name="Kang H."/>
            <person name="Kang J."/>
            <person name="Cha I."/>
            <person name="Kim H."/>
            <person name="Joh K."/>
        </authorList>
    </citation>
    <scope>NUCLEOTIDE SEQUENCE [LARGE SCALE GENOMIC DNA]</scope>
    <source>
        <strain evidence="7 8">HMF7616</strain>
    </source>
</reference>
<gene>
    <name evidence="7" type="ORF">AHMF7616_03892</name>
</gene>
<dbReference type="Pfam" id="PF00254">
    <property type="entry name" value="FKBP_C"/>
    <property type="match status" value="1"/>
</dbReference>
<dbReference type="InterPro" id="IPR001179">
    <property type="entry name" value="PPIase_FKBP_dom"/>
</dbReference>
<evidence type="ECO:0000256" key="4">
    <source>
        <dbReference type="PROSITE-ProRule" id="PRU00277"/>
    </source>
</evidence>
<evidence type="ECO:0000256" key="5">
    <source>
        <dbReference type="RuleBase" id="RU003915"/>
    </source>
</evidence>
<dbReference type="EMBL" id="QASA01000001">
    <property type="protein sequence ID" value="RDC65262.1"/>
    <property type="molecule type" value="Genomic_DNA"/>
</dbReference>
<comment type="catalytic activity">
    <reaction evidence="1 4 5">
        <text>[protein]-peptidylproline (omega=180) = [protein]-peptidylproline (omega=0)</text>
        <dbReference type="Rhea" id="RHEA:16237"/>
        <dbReference type="Rhea" id="RHEA-COMP:10747"/>
        <dbReference type="Rhea" id="RHEA-COMP:10748"/>
        <dbReference type="ChEBI" id="CHEBI:83833"/>
        <dbReference type="ChEBI" id="CHEBI:83834"/>
        <dbReference type="EC" id="5.2.1.8"/>
    </reaction>
</comment>
<dbReference type="PANTHER" id="PTHR45779">
    <property type="entry name" value="PEPTIDYLPROLYL ISOMERASE"/>
    <property type="match status" value="1"/>
</dbReference>